<sequence length="179" mass="19443">MSNPLANIETPVLVARTAVLTEVEKTFKAHRTAHRAELAARMGPGSKITAFDPADDTLTLGTASMSNPDPVAYITDKDAFEAWCRVTFPDPLETWTEIDATDAEVIEVLRKHAPHLVIVHNSIKSTVIERGLDRAAKQDVPGTKRTKGKSTLTVTPAEHARAVVQAMVAQSPVLRELEA</sequence>
<proteinExistence type="predicted"/>
<keyword evidence="2" id="KW-1185">Reference proteome</keyword>
<gene>
    <name evidence="1" type="ORF">B7C42_08103</name>
</gene>
<dbReference type="EMBL" id="NGAF01000060">
    <property type="protein sequence ID" value="OXR39815.1"/>
    <property type="molecule type" value="Genomic_DNA"/>
</dbReference>
<name>A0A231GTD7_9NOCA</name>
<comment type="caution">
    <text evidence="1">The sequence shown here is derived from an EMBL/GenBank/DDBJ whole genome shotgun (WGS) entry which is preliminary data.</text>
</comment>
<evidence type="ECO:0000313" key="1">
    <source>
        <dbReference type="EMBL" id="OXR39815.1"/>
    </source>
</evidence>
<evidence type="ECO:0000313" key="2">
    <source>
        <dbReference type="Proteomes" id="UP000215506"/>
    </source>
</evidence>
<dbReference type="Proteomes" id="UP000215506">
    <property type="component" value="Unassembled WGS sequence"/>
</dbReference>
<accession>A0A231GTD7</accession>
<dbReference type="RefSeq" id="WP_039782215.1">
    <property type="nucleotide sequence ID" value="NZ_JAAXOR010000007.1"/>
</dbReference>
<organism evidence="1 2">
    <name type="scientific">Nocardia cerradoensis</name>
    <dbReference type="NCBI Taxonomy" id="85688"/>
    <lineage>
        <taxon>Bacteria</taxon>
        <taxon>Bacillati</taxon>
        <taxon>Actinomycetota</taxon>
        <taxon>Actinomycetes</taxon>
        <taxon>Mycobacteriales</taxon>
        <taxon>Nocardiaceae</taxon>
        <taxon>Nocardia</taxon>
    </lineage>
</organism>
<protein>
    <submittedName>
        <fullName evidence="1">Uncharacterized protein</fullName>
    </submittedName>
</protein>
<dbReference type="AlphaFoldDB" id="A0A231GTD7"/>
<reference evidence="1 2" key="1">
    <citation type="submission" date="2017-07" db="EMBL/GenBank/DDBJ databases">
        <title>First draft Genome Sequence of Nocardia cerradoensis isolated from human infection.</title>
        <authorList>
            <person name="Carrasco G."/>
        </authorList>
    </citation>
    <scope>NUCLEOTIDE SEQUENCE [LARGE SCALE GENOMIC DNA]</scope>
    <source>
        <strain evidence="1 2">CNM20130759</strain>
    </source>
</reference>